<dbReference type="STRING" id="1357400.HMPREF2086_00557"/>
<keyword evidence="2" id="KW-1185">Reference proteome</keyword>
<dbReference type="HOGENOM" id="CLU_859887_0_0_7"/>
<organism evidence="1 2">
    <name type="scientific">Helicobacter macacae MIT 99-5501</name>
    <dbReference type="NCBI Taxonomy" id="1357400"/>
    <lineage>
        <taxon>Bacteria</taxon>
        <taxon>Pseudomonadati</taxon>
        <taxon>Campylobacterota</taxon>
        <taxon>Epsilonproteobacteria</taxon>
        <taxon>Campylobacterales</taxon>
        <taxon>Helicobacteraceae</taxon>
        <taxon>Helicobacter</taxon>
    </lineage>
</organism>
<protein>
    <submittedName>
        <fullName evidence="1">Uncharacterized protein</fullName>
    </submittedName>
</protein>
<reference evidence="1 2" key="1">
    <citation type="journal article" date="2014" name="Genome Announc.">
        <title>Draft genome sequences of six enterohepatic helicobacter species isolated from humans and one from rhesus macaques.</title>
        <authorList>
            <person name="Shen Z."/>
            <person name="Sheh A."/>
            <person name="Young S.K."/>
            <person name="Abouelliel A."/>
            <person name="Ward D.V."/>
            <person name="Earl A.M."/>
            <person name="Fox J.G."/>
        </authorList>
    </citation>
    <scope>NUCLEOTIDE SEQUENCE [LARGE SCALE GENOMIC DNA]</scope>
    <source>
        <strain evidence="1 2">MIT 99-5501</strain>
    </source>
</reference>
<dbReference type="PATRIC" id="fig|1357400.3.peg.772"/>
<dbReference type="EMBL" id="AZJI01000001">
    <property type="protein sequence ID" value="ETD25222.1"/>
    <property type="molecule type" value="Genomic_DNA"/>
</dbReference>
<dbReference type="RefSeq" id="WP_023927283.1">
    <property type="nucleotide sequence ID" value="NZ_KI669454.1"/>
</dbReference>
<sequence>MAKIIFQGNGFGDFLCCFKALYAIKNLYPNDELIIYHEGIDERFLRQVGFIDDIINPNKVSIERIRAMNPDILILNNRSGKFFREIKKLNFKKVIAHPHFVSFTSRAFSTPFPYFRAKKYMADIVLTLARAINPKHYDENFHKIDFAKMKDFLPKDSRLVENLFKSVDFPYKKVIGINAFSNHIEFLGINFYHKDWYYLAVNLARIYPRFLFILLNFKHNPLQYNDLSNLPNLKVFINDDNIASLVSVSLSLDYLISIDTGNVHLCNILQIPALVFTDKRAQYRFVWGGGNQKFVVESGWQKDYRKTLNSFIEMAKDKVESLK</sequence>
<evidence type="ECO:0000313" key="2">
    <source>
        <dbReference type="Proteomes" id="UP000018731"/>
    </source>
</evidence>
<gene>
    <name evidence="1" type="ORF">HMPREF2086_00557</name>
</gene>
<dbReference type="OrthoDB" id="5326044at2"/>
<dbReference type="AlphaFoldDB" id="V8CDN9"/>
<proteinExistence type="predicted"/>
<dbReference type="eggNOG" id="ENOG5030IPF">
    <property type="taxonomic scope" value="Bacteria"/>
</dbReference>
<comment type="caution">
    <text evidence="1">The sequence shown here is derived from an EMBL/GenBank/DDBJ whole genome shotgun (WGS) entry which is preliminary data.</text>
</comment>
<evidence type="ECO:0000313" key="1">
    <source>
        <dbReference type="EMBL" id="ETD25222.1"/>
    </source>
</evidence>
<dbReference type="SUPFAM" id="SSF53756">
    <property type="entry name" value="UDP-Glycosyltransferase/glycogen phosphorylase"/>
    <property type="match status" value="1"/>
</dbReference>
<accession>V8CDN9</accession>
<name>V8CDN9_9HELI</name>
<dbReference type="Proteomes" id="UP000018731">
    <property type="component" value="Unassembled WGS sequence"/>
</dbReference>